<dbReference type="Gene3D" id="3.30.2350.10">
    <property type="entry name" value="Pseudouridine synthase"/>
    <property type="match status" value="1"/>
</dbReference>
<dbReference type="Pfam" id="PF00849">
    <property type="entry name" value="PseudoU_synth_2"/>
    <property type="match status" value="1"/>
</dbReference>
<dbReference type="PANTHER" id="PTHR21600">
    <property type="entry name" value="MITOCHONDRIAL RNA PSEUDOURIDINE SYNTHASE"/>
    <property type="match status" value="1"/>
</dbReference>
<dbReference type="InterPro" id="IPR050188">
    <property type="entry name" value="RluA_PseudoU_synthase"/>
</dbReference>
<reference evidence="8" key="2">
    <citation type="submission" date="2021-04" db="EMBL/GenBank/DDBJ databases">
        <authorList>
            <person name="Gilroy R."/>
        </authorList>
    </citation>
    <scope>NUCLEOTIDE SEQUENCE</scope>
    <source>
        <strain evidence="8">ChiSxjej3B15-24422</strain>
    </source>
</reference>
<keyword evidence="3" id="KW-0413">Isomerase</keyword>
<dbReference type="GO" id="GO:0006396">
    <property type="term" value="P:RNA processing"/>
    <property type="evidence" value="ECO:0007669"/>
    <property type="project" value="UniProtKB-ARBA"/>
</dbReference>
<evidence type="ECO:0000313" key="9">
    <source>
        <dbReference type="Proteomes" id="UP000824007"/>
    </source>
</evidence>
<evidence type="ECO:0000256" key="1">
    <source>
        <dbReference type="ARBA" id="ARBA00000073"/>
    </source>
</evidence>
<feature type="domain" description="Pseudouridine synthase RsuA/RluA-like" evidence="7">
    <location>
        <begin position="112"/>
        <end position="272"/>
    </location>
</feature>
<comment type="catalytic activity">
    <reaction evidence="1">
        <text>a uridine in RNA = a pseudouridine in RNA</text>
        <dbReference type="Rhea" id="RHEA:48348"/>
        <dbReference type="Rhea" id="RHEA-COMP:12068"/>
        <dbReference type="Rhea" id="RHEA-COMP:12069"/>
        <dbReference type="ChEBI" id="CHEBI:65314"/>
        <dbReference type="ChEBI" id="CHEBI:65315"/>
    </reaction>
</comment>
<accession>A0A9D1YM75</accession>
<comment type="similarity">
    <text evidence="2">Belongs to the pseudouridine synthase RluA family.</text>
</comment>
<dbReference type="CDD" id="cd02869">
    <property type="entry name" value="PseudoU_synth_RluA_like"/>
    <property type="match status" value="1"/>
</dbReference>
<dbReference type="InterPro" id="IPR036986">
    <property type="entry name" value="S4_RNA-bd_sf"/>
</dbReference>
<evidence type="ECO:0000256" key="5">
    <source>
        <dbReference type="ARBA" id="ARBA00033164"/>
    </source>
</evidence>
<evidence type="ECO:0000259" key="7">
    <source>
        <dbReference type="Pfam" id="PF00849"/>
    </source>
</evidence>
<dbReference type="AlphaFoldDB" id="A0A9D1YM75"/>
<proteinExistence type="inferred from homology"/>
<dbReference type="Proteomes" id="UP000824007">
    <property type="component" value="Unassembled WGS sequence"/>
</dbReference>
<evidence type="ECO:0000313" key="8">
    <source>
        <dbReference type="EMBL" id="HIY59251.1"/>
    </source>
</evidence>
<dbReference type="PROSITE" id="PS50889">
    <property type="entry name" value="S4"/>
    <property type="match status" value="1"/>
</dbReference>
<evidence type="ECO:0000256" key="3">
    <source>
        <dbReference type="ARBA" id="ARBA00023235"/>
    </source>
</evidence>
<dbReference type="GO" id="GO:0001522">
    <property type="term" value="P:pseudouridine synthesis"/>
    <property type="evidence" value="ECO:0007669"/>
    <property type="project" value="InterPro"/>
</dbReference>
<evidence type="ECO:0000256" key="6">
    <source>
        <dbReference type="PROSITE-ProRule" id="PRU00182"/>
    </source>
</evidence>
<gene>
    <name evidence="8" type="ORF">H9831_01005</name>
</gene>
<protein>
    <recommendedName>
        <fullName evidence="4">RNA pseudouridylate synthase</fullName>
    </recommendedName>
    <alternativeName>
        <fullName evidence="5">RNA-uridine isomerase</fullName>
    </alternativeName>
</protein>
<dbReference type="GO" id="GO:0009982">
    <property type="term" value="F:pseudouridine synthase activity"/>
    <property type="evidence" value="ECO:0007669"/>
    <property type="project" value="InterPro"/>
</dbReference>
<dbReference type="InterPro" id="IPR020103">
    <property type="entry name" value="PsdUridine_synth_cat_dom_sf"/>
</dbReference>
<reference evidence="8" key="1">
    <citation type="journal article" date="2021" name="PeerJ">
        <title>Extensive microbial diversity within the chicken gut microbiome revealed by metagenomics and culture.</title>
        <authorList>
            <person name="Gilroy R."/>
            <person name="Ravi A."/>
            <person name="Getino M."/>
            <person name="Pursley I."/>
            <person name="Horton D.L."/>
            <person name="Alikhan N.F."/>
            <person name="Baker D."/>
            <person name="Gharbi K."/>
            <person name="Hall N."/>
            <person name="Watson M."/>
            <person name="Adriaenssens E.M."/>
            <person name="Foster-Nyarko E."/>
            <person name="Jarju S."/>
            <person name="Secka A."/>
            <person name="Antonio M."/>
            <person name="Oren A."/>
            <person name="Chaudhuri R.R."/>
            <person name="La Ragione R."/>
            <person name="Hildebrand F."/>
            <person name="Pallen M.J."/>
        </authorList>
    </citation>
    <scope>NUCLEOTIDE SEQUENCE</scope>
    <source>
        <strain evidence="8">ChiSxjej3B15-24422</strain>
    </source>
</reference>
<comment type="caution">
    <text evidence="8">The sequence shown here is derived from an EMBL/GenBank/DDBJ whole genome shotgun (WGS) entry which is preliminary data.</text>
</comment>
<dbReference type="GO" id="GO:0140098">
    <property type="term" value="F:catalytic activity, acting on RNA"/>
    <property type="evidence" value="ECO:0007669"/>
    <property type="project" value="UniProtKB-ARBA"/>
</dbReference>
<evidence type="ECO:0000256" key="2">
    <source>
        <dbReference type="ARBA" id="ARBA00010876"/>
    </source>
</evidence>
<organism evidence="8 9">
    <name type="scientific">Candidatus Eisenbergiella pullistercoris</name>
    <dbReference type="NCBI Taxonomy" id="2838555"/>
    <lineage>
        <taxon>Bacteria</taxon>
        <taxon>Bacillati</taxon>
        <taxon>Bacillota</taxon>
        <taxon>Clostridia</taxon>
        <taxon>Lachnospirales</taxon>
        <taxon>Lachnospiraceae</taxon>
        <taxon>Eisenbergiella</taxon>
    </lineage>
</organism>
<dbReference type="InterPro" id="IPR006224">
    <property type="entry name" value="PsdUridine_synth_RluA-like_CS"/>
</dbReference>
<dbReference type="PANTHER" id="PTHR21600:SF83">
    <property type="entry name" value="PSEUDOURIDYLATE SYNTHASE RPUSD4, MITOCHONDRIAL"/>
    <property type="match status" value="1"/>
</dbReference>
<dbReference type="EMBL" id="DXDD01000009">
    <property type="protein sequence ID" value="HIY59251.1"/>
    <property type="molecule type" value="Genomic_DNA"/>
</dbReference>
<keyword evidence="6" id="KW-0694">RNA-binding</keyword>
<name>A0A9D1YM75_9FIRM</name>
<evidence type="ECO:0000256" key="4">
    <source>
        <dbReference type="ARBA" id="ARBA00031870"/>
    </source>
</evidence>
<sequence length="356" mass="39979">MREVTIGPNEGGQRFDKYLKKYLKEAGSGFLYKMLRKKNITLNGRRADGSEKLNTGDRVCFFLADETIEKFRGPVPAFRETGSAFRGSGPSAPEEAKKELLSIPVLYEDGQVLLADKPAGLLTQKAQARDYSLNEWLTDYLLAGGKLKEEELATFRPSVCNRLDRNTSGLVICGKTLAGSQKMSELIRDRSLRKFYRLFAAGKPPASGLAESWLLREENSNQVRIYEKKPADSRAVPVRTGWRLLEAYEDCSFLEVELFTGKTHQIRAQMAALGFPLIGDARYGNEAVNRHFRRAGVRSQLLHAFRLEFPPLDGPFSGLSERSVVAPEPESFFRMRRFCEGQTGPAKGNRLSKKNI</sequence>
<dbReference type="PROSITE" id="PS01129">
    <property type="entry name" value="PSI_RLU"/>
    <property type="match status" value="1"/>
</dbReference>
<dbReference type="GO" id="GO:0003723">
    <property type="term" value="F:RNA binding"/>
    <property type="evidence" value="ECO:0007669"/>
    <property type="project" value="UniProtKB-KW"/>
</dbReference>
<dbReference type="SUPFAM" id="SSF55120">
    <property type="entry name" value="Pseudouridine synthase"/>
    <property type="match status" value="1"/>
</dbReference>
<dbReference type="Gene3D" id="3.10.290.10">
    <property type="entry name" value="RNA-binding S4 domain"/>
    <property type="match status" value="1"/>
</dbReference>
<dbReference type="InterPro" id="IPR006145">
    <property type="entry name" value="PsdUridine_synth_RsuA/RluA"/>
</dbReference>